<evidence type="ECO:0000313" key="13">
    <source>
        <dbReference type="EMBL" id="CAD2219471.1"/>
    </source>
</evidence>
<comment type="subunit">
    <text evidence="10">Oligomeric complex that consists of at least the alpha, beta, beta', gamma, delta, epsilon and zeta subunits.</text>
</comment>
<dbReference type="Pfam" id="PF00928">
    <property type="entry name" value="Adap_comp_sub"/>
    <property type="match status" value="1"/>
</dbReference>
<sequence length="598" mass="66535">MPILAVGVVNRHGRVLVSRQPGDITRSRVEGLLSSFPRLLQSTKNRQIATYIDGGEVRYVFMPFMNEFFLVLLTEKEDSNIVEDLSTLHLVGRVLSEHMPQTGYDYLDLDFDMLWGGALWGDEEGNFDETVENGKGAAGEGDTSKLEESIENTGIQILFAIDEIITNGKREETSLENIMTYLEMYSREEELFLESKRQREAQAKKVTDENAKKIAEMKRNAAKGGRTGMDANYGGFGNDTPMSQFPTASSYTNTNNNNLNMPSSAPTNSVQQTTTIAKTGMSLSGAGGNKTGLKLGGNTDLLSKIQKEVGGEMPARNNNTNVMNQNNNNNAQPQTNNNNNNNHAQEKGIHLVQQEHLSATITEGDVTNLDIKGELTIKVNDASQSNVKINLHRNQYLTDGTFQYKCHAKMSKSLFDENFTLSMDGNKSFPVQQPVTVLRWRLGNVPSQNVSQQLLPIKFTCWPEEQQSIVVEYELNHPQNKTVQLQNMMVFIPIYENAVSEVSPSIGQHSFTQDEHQQHYVQWSIPHVSATQGATGNIEITLKAKSATPVFFPIRVQFMGAPNIGDVHAREVVSNEDGKGVEFSEQDVVMADQFEIVK</sequence>
<keyword evidence="7 10" id="KW-0333">Golgi apparatus</keyword>
<evidence type="ECO:0000256" key="10">
    <source>
        <dbReference type="RuleBase" id="RU366052"/>
    </source>
</evidence>
<dbReference type="InterPro" id="IPR036168">
    <property type="entry name" value="AP2_Mu_C_sf"/>
</dbReference>
<feature type="domain" description="MHD" evidence="12">
    <location>
        <begin position="344"/>
        <end position="597"/>
    </location>
</feature>
<feature type="region of interest" description="Disordered" evidence="11">
    <location>
        <begin position="312"/>
        <end position="343"/>
    </location>
</feature>
<dbReference type="GO" id="GO:0006890">
    <property type="term" value="P:retrograde vesicle-mediated transport, Golgi to endoplasmic reticulum"/>
    <property type="evidence" value="ECO:0007669"/>
    <property type="project" value="UniProtKB-UniRule"/>
</dbReference>
<dbReference type="CDD" id="cd14830">
    <property type="entry name" value="Delta_COP_N"/>
    <property type="match status" value="1"/>
</dbReference>
<keyword evidence="14" id="KW-1185">Reference proteome</keyword>
<proteinExistence type="inferred from homology"/>
<keyword evidence="4 10" id="KW-0963">Cytoplasm</keyword>
<keyword evidence="3 10" id="KW-0813">Transport</keyword>
<dbReference type="InterPro" id="IPR028565">
    <property type="entry name" value="MHD"/>
</dbReference>
<keyword evidence="5 10" id="KW-0931">ER-Golgi transport</keyword>
<evidence type="ECO:0000256" key="6">
    <source>
        <dbReference type="ARBA" id="ARBA00022927"/>
    </source>
</evidence>
<dbReference type="InterPro" id="IPR011012">
    <property type="entry name" value="Longin-like_dom_sf"/>
</dbReference>
<dbReference type="PROSITE" id="PS51072">
    <property type="entry name" value="MHD"/>
    <property type="match status" value="1"/>
</dbReference>
<dbReference type="InterPro" id="IPR027059">
    <property type="entry name" value="Coatomer_dsu"/>
</dbReference>
<dbReference type="Proteomes" id="UP000515908">
    <property type="component" value="Chromosome 14"/>
</dbReference>
<evidence type="ECO:0000256" key="11">
    <source>
        <dbReference type="SAM" id="MobiDB-lite"/>
    </source>
</evidence>
<dbReference type="EMBL" id="LR877158">
    <property type="protein sequence ID" value="CAD2219471.1"/>
    <property type="molecule type" value="Genomic_DNA"/>
</dbReference>
<evidence type="ECO:0000313" key="14">
    <source>
        <dbReference type="Proteomes" id="UP000515908"/>
    </source>
</evidence>
<evidence type="ECO:0000259" key="12">
    <source>
        <dbReference type="PROSITE" id="PS51072"/>
    </source>
</evidence>
<keyword evidence="8 10" id="KW-0472">Membrane</keyword>
<accession>A0A7G2CKK7</accession>
<dbReference type="OrthoDB" id="10266042at2759"/>
<dbReference type="AlphaFoldDB" id="A0A7G2CKK7"/>
<organism evidence="13 14">
    <name type="scientific">Angomonas deanei</name>
    <dbReference type="NCBI Taxonomy" id="59799"/>
    <lineage>
        <taxon>Eukaryota</taxon>
        <taxon>Discoba</taxon>
        <taxon>Euglenozoa</taxon>
        <taxon>Kinetoplastea</taxon>
        <taxon>Metakinetoplastina</taxon>
        <taxon>Trypanosomatida</taxon>
        <taxon>Trypanosomatidae</taxon>
        <taxon>Strigomonadinae</taxon>
        <taxon>Angomonas</taxon>
    </lineage>
</organism>
<dbReference type="PANTHER" id="PTHR10121:SF0">
    <property type="entry name" value="COATOMER SUBUNIT DELTA"/>
    <property type="match status" value="1"/>
</dbReference>
<keyword evidence="9" id="KW-0968">Cytoplasmic vesicle</keyword>
<evidence type="ECO:0000256" key="2">
    <source>
        <dbReference type="ARBA" id="ARBA00010516"/>
    </source>
</evidence>
<evidence type="ECO:0000256" key="1">
    <source>
        <dbReference type="ARBA" id="ARBA00004255"/>
    </source>
</evidence>
<comment type="function">
    <text evidence="10">The coatomer is a cytosolic protein complex that binds to dilysine motifs and reversibly associates with Golgi non-clathrin-coated vesicles, which further mediate biosynthetic protein transport from the ER, via the Golgi up to the trans Golgi network.</text>
</comment>
<comment type="similarity">
    <text evidence="2 10">Belongs to the adaptor complexes medium subunit family. Delta-COP subfamily.</text>
</comment>
<gene>
    <name evidence="13" type="ORF">ADEAN_000697700</name>
</gene>
<dbReference type="GO" id="GO:0006888">
    <property type="term" value="P:endoplasmic reticulum to Golgi vesicle-mediated transport"/>
    <property type="evidence" value="ECO:0007669"/>
    <property type="project" value="TreeGrafter"/>
</dbReference>
<dbReference type="CDD" id="cd09254">
    <property type="entry name" value="AP_delta-COPI_MHD"/>
    <property type="match status" value="1"/>
</dbReference>
<name>A0A7G2CKK7_9TRYP</name>
<dbReference type="GO" id="GO:0000139">
    <property type="term" value="C:Golgi membrane"/>
    <property type="evidence" value="ECO:0007669"/>
    <property type="project" value="UniProtKB-SubCell"/>
</dbReference>
<evidence type="ECO:0000256" key="3">
    <source>
        <dbReference type="ARBA" id="ARBA00022448"/>
    </source>
</evidence>
<evidence type="ECO:0000256" key="8">
    <source>
        <dbReference type="ARBA" id="ARBA00023136"/>
    </source>
</evidence>
<keyword evidence="6 10" id="KW-0653">Protein transport</keyword>
<protein>
    <recommendedName>
        <fullName evidence="10">Coatomer subunit delta</fullName>
    </recommendedName>
</protein>
<dbReference type="SUPFAM" id="SSF49447">
    <property type="entry name" value="Second domain of Mu2 adaptin subunit (ap50) of ap2 adaptor"/>
    <property type="match status" value="1"/>
</dbReference>
<dbReference type="VEuPathDB" id="TriTrypDB:ADEAN_000697700"/>
<evidence type="ECO:0000256" key="5">
    <source>
        <dbReference type="ARBA" id="ARBA00022892"/>
    </source>
</evidence>
<dbReference type="GO" id="GO:0051645">
    <property type="term" value="P:Golgi localization"/>
    <property type="evidence" value="ECO:0007669"/>
    <property type="project" value="TreeGrafter"/>
</dbReference>
<dbReference type="SUPFAM" id="SSF64356">
    <property type="entry name" value="SNARE-like"/>
    <property type="match status" value="1"/>
</dbReference>
<reference evidence="13 14" key="1">
    <citation type="submission" date="2020-08" db="EMBL/GenBank/DDBJ databases">
        <authorList>
            <person name="Newling K."/>
            <person name="Davey J."/>
            <person name="Forrester S."/>
        </authorList>
    </citation>
    <scope>NUCLEOTIDE SEQUENCE [LARGE SCALE GENOMIC DNA]</scope>
    <source>
        <strain evidence="14">Crithidia deanei Carvalho (ATCC PRA-265)</strain>
    </source>
</reference>
<dbReference type="GO" id="GO:0015031">
    <property type="term" value="P:protein transport"/>
    <property type="evidence" value="ECO:0007669"/>
    <property type="project" value="UniProtKB-KW"/>
</dbReference>
<feature type="compositionally biased region" description="Low complexity" evidence="11">
    <location>
        <begin position="317"/>
        <end position="342"/>
    </location>
</feature>
<evidence type="ECO:0000256" key="9">
    <source>
        <dbReference type="ARBA" id="ARBA00023329"/>
    </source>
</evidence>
<dbReference type="PANTHER" id="PTHR10121">
    <property type="entry name" value="COATOMER SUBUNIT DELTA"/>
    <property type="match status" value="1"/>
</dbReference>
<dbReference type="GO" id="GO:0030126">
    <property type="term" value="C:COPI vesicle coat"/>
    <property type="evidence" value="ECO:0007669"/>
    <property type="project" value="UniProtKB-UniRule"/>
</dbReference>
<comment type="subcellular location">
    <subcellularLocation>
        <location evidence="10">Cytoplasm</location>
    </subcellularLocation>
    <subcellularLocation>
        <location evidence="1 10">Golgi apparatus membrane</location>
        <topology evidence="1 10">Peripheral membrane protein</topology>
        <orientation evidence="1 10">Cytoplasmic side</orientation>
    </subcellularLocation>
    <subcellularLocation>
        <location evidence="10">Cytoplasmic vesicle</location>
        <location evidence="10">COPI-coated vesicle membrane</location>
        <topology evidence="10">Peripheral membrane protein</topology>
        <orientation evidence="10">Cytoplasmic side</orientation>
    </subcellularLocation>
</comment>
<evidence type="ECO:0000256" key="4">
    <source>
        <dbReference type="ARBA" id="ARBA00022490"/>
    </source>
</evidence>
<evidence type="ECO:0000256" key="7">
    <source>
        <dbReference type="ARBA" id="ARBA00023034"/>
    </source>
</evidence>
<dbReference type="Gene3D" id="3.30.450.60">
    <property type="match status" value="1"/>
</dbReference>